<comment type="caution">
    <text evidence="1">The sequence shown here is derived from an EMBL/GenBank/DDBJ whole genome shotgun (WGS) entry which is preliminary data.</text>
</comment>
<reference evidence="1 2" key="1">
    <citation type="submission" date="2015-02" db="EMBL/GenBank/DDBJ databases">
        <title>Genome Sequencing of Rickettsiales.</title>
        <authorList>
            <person name="Daugherty S.C."/>
            <person name="Su Q."/>
            <person name="Abolude K."/>
            <person name="Beier-Sexton M."/>
            <person name="Carlyon J.A."/>
            <person name="Carter R."/>
            <person name="Day N.P."/>
            <person name="Dumler S.J."/>
            <person name="Dyachenko V."/>
            <person name="Godinez A."/>
            <person name="Kurtti T.J."/>
            <person name="Lichay M."/>
            <person name="Mullins K.E."/>
            <person name="Ott S."/>
            <person name="Pappas-Brown V."/>
            <person name="Paris D.H."/>
            <person name="Patel P."/>
            <person name="Richards A.L."/>
            <person name="Sadzewicz L."/>
            <person name="Sears K."/>
            <person name="Seidman D."/>
            <person name="Sengamalay N."/>
            <person name="Stenos J."/>
            <person name="Tallon L.J."/>
            <person name="Vincent G."/>
            <person name="Fraser C.M."/>
            <person name="Munderloh U."/>
            <person name="Dunning-Hotopp J.C."/>
        </authorList>
    </citation>
    <scope>NUCLEOTIDE SEQUENCE [LARGE SCALE GENOMIC DNA]</scope>
    <source>
        <strain evidence="1 2">RML An4</strain>
    </source>
</reference>
<accession>A0A0F3QAY1</accession>
<evidence type="ECO:0000313" key="2">
    <source>
        <dbReference type="Proteomes" id="UP000033661"/>
    </source>
</evidence>
<dbReference type="AlphaFoldDB" id="A0A0F3QAY1"/>
<gene>
    <name evidence="1" type="ORF">RBEAN4_0724</name>
</gene>
<protein>
    <submittedName>
        <fullName evidence="1">Uncharacterized protein</fullName>
    </submittedName>
</protein>
<evidence type="ECO:0000313" key="1">
    <source>
        <dbReference type="EMBL" id="KJV89740.1"/>
    </source>
</evidence>
<dbReference type="EMBL" id="LAOI01000001">
    <property type="protein sequence ID" value="KJV89740.1"/>
    <property type="molecule type" value="Genomic_DNA"/>
</dbReference>
<organism evidence="1 2">
    <name type="scientific">Rickettsia bellii str. RML An4</name>
    <dbReference type="NCBI Taxonomy" id="1359193"/>
    <lineage>
        <taxon>Bacteria</taxon>
        <taxon>Pseudomonadati</taxon>
        <taxon>Pseudomonadota</taxon>
        <taxon>Alphaproteobacteria</taxon>
        <taxon>Rickettsiales</taxon>
        <taxon>Rickettsiaceae</taxon>
        <taxon>Rickettsieae</taxon>
        <taxon>Rickettsia</taxon>
        <taxon>belli group</taxon>
    </lineage>
</organism>
<name>A0A0F3QAY1_RICBE</name>
<proteinExistence type="predicted"/>
<dbReference type="Proteomes" id="UP000033661">
    <property type="component" value="Unassembled WGS sequence"/>
</dbReference>
<keyword evidence="2" id="KW-1185">Reference proteome</keyword>
<sequence length="37" mass="4212">MYEFAVLMSFPSLRESRKIIKNTSTSIFTGSRGQATR</sequence>